<protein>
    <submittedName>
        <fullName evidence="1">OsmC-like protein</fullName>
    </submittedName>
</protein>
<proteinExistence type="predicted"/>
<dbReference type="OrthoDB" id="1433018at2"/>
<dbReference type="InterPro" id="IPR036102">
    <property type="entry name" value="OsmC/Ohrsf"/>
</dbReference>
<gene>
    <name evidence="1" type="ORF">WY13_00097</name>
</gene>
<evidence type="ECO:0000313" key="2">
    <source>
        <dbReference type="Proteomes" id="UP000077407"/>
    </source>
</evidence>
<dbReference type="Gene3D" id="3.30.300.20">
    <property type="match status" value="1"/>
</dbReference>
<dbReference type="SUPFAM" id="SSF82784">
    <property type="entry name" value="OsmC-like"/>
    <property type="match status" value="1"/>
</dbReference>
<dbReference type="Pfam" id="PF02566">
    <property type="entry name" value="OsmC"/>
    <property type="match status" value="1"/>
</dbReference>
<dbReference type="InterPro" id="IPR052924">
    <property type="entry name" value="OsmC/Ohr_hydroprdx_reductase"/>
</dbReference>
<comment type="caution">
    <text evidence="1">The sequence shown here is derived from an EMBL/GenBank/DDBJ whole genome shotgun (WGS) entry which is preliminary data.</text>
</comment>
<dbReference type="PANTHER" id="PTHR35368">
    <property type="entry name" value="HYDROPEROXIDE REDUCTASE"/>
    <property type="match status" value="1"/>
</dbReference>
<sequence>MAVTTFKATTRRKKGLAVTGGARGFNVDIDEPESLGGSNTGMNPVELVLCALGGCQTILASSFAEKMRINLEDFWIELEGDLDPDGFMGLSDVRPGYQSIRYNMHIKSDASEEKIKKFVEFIEKRCPVGDTIGNAVKLEKAKITIEK</sequence>
<dbReference type="InterPro" id="IPR015946">
    <property type="entry name" value="KH_dom-like_a/b"/>
</dbReference>
<dbReference type="AlphaFoldDB" id="A0A166SJA6"/>
<dbReference type="PATRIC" id="fig|1538.10.peg.578"/>
<evidence type="ECO:0000313" key="1">
    <source>
        <dbReference type="EMBL" id="OAA92388.1"/>
    </source>
</evidence>
<dbReference type="Proteomes" id="UP000077407">
    <property type="component" value="Unassembled WGS sequence"/>
</dbReference>
<dbReference type="RefSeq" id="WP_063553761.1">
    <property type="nucleotide sequence ID" value="NZ_LITT01000001.1"/>
</dbReference>
<dbReference type="EMBL" id="LITT01000001">
    <property type="protein sequence ID" value="OAA92388.1"/>
    <property type="molecule type" value="Genomic_DNA"/>
</dbReference>
<reference evidence="1 2" key="1">
    <citation type="journal article" date="2015" name="Biotechnol. Bioeng.">
        <title>Genome sequence and phenotypic characterization of Caulobacter segnis.</title>
        <authorList>
            <person name="Patel S."/>
            <person name="Fletcher B."/>
            <person name="Scott D.C."/>
            <person name="Ely B."/>
        </authorList>
    </citation>
    <scope>NUCLEOTIDE SEQUENCE [LARGE SCALE GENOMIC DNA]</scope>
    <source>
        <strain evidence="1 2">ERI-2</strain>
    </source>
</reference>
<dbReference type="PANTHER" id="PTHR35368:SF1">
    <property type="entry name" value="HYDROPEROXIDE REDUCTASE"/>
    <property type="match status" value="1"/>
</dbReference>
<name>A0A166SJA6_9CLOT</name>
<dbReference type="InterPro" id="IPR003718">
    <property type="entry name" value="OsmC/Ohr_fam"/>
</dbReference>
<accession>A0A166SJA6</accession>
<organism evidence="1 2">
    <name type="scientific">Clostridium ljungdahlii</name>
    <dbReference type="NCBI Taxonomy" id="1538"/>
    <lineage>
        <taxon>Bacteria</taxon>
        <taxon>Bacillati</taxon>
        <taxon>Bacillota</taxon>
        <taxon>Clostridia</taxon>
        <taxon>Eubacteriales</taxon>
        <taxon>Clostridiaceae</taxon>
        <taxon>Clostridium</taxon>
    </lineage>
</organism>